<proteinExistence type="predicted"/>
<dbReference type="SMART" id="SM00382">
    <property type="entry name" value="AAA"/>
    <property type="match status" value="1"/>
</dbReference>
<dbReference type="Proteomes" id="UP000179242">
    <property type="component" value="Unassembled WGS sequence"/>
</dbReference>
<evidence type="ECO:0000313" key="3">
    <source>
        <dbReference type="EMBL" id="OGC39220.1"/>
    </source>
</evidence>
<keyword evidence="1" id="KW-0812">Transmembrane</keyword>
<dbReference type="InterPro" id="IPR027417">
    <property type="entry name" value="P-loop_NTPase"/>
</dbReference>
<dbReference type="InterPro" id="IPR049945">
    <property type="entry name" value="AAA_22"/>
</dbReference>
<evidence type="ECO:0000259" key="2">
    <source>
        <dbReference type="SMART" id="SM00382"/>
    </source>
</evidence>
<dbReference type="EMBL" id="MEUJ01000012">
    <property type="protein sequence ID" value="OGC39220.1"/>
    <property type="molecule type" value="Genomic_DNA"/>
</dbReference>
<feature type="domain" description="AAA+ ATPase" evidence="2">
    <location>
        <begin position="68"/>
        <end position="198"/>
    </location>
</feature>
<organism evidence="3 4">
    <name type="scientific">candidate division WOR-1 bacterium RIFOXYC2_FULL_46_14</name>
    <dbReference type="NCBI Taxonomy" id="1802587"/>
    <lineage>
        <taxon>Bacteria</taxon>
        <taxon>Bacillati</taxon>
        <taxon>Saganbacteria</taxon>
    </lineage>
</organism>
<keyword evidence="1" id="KW-1133">Transmembrane helix</keyword>
<dbReference type="GO" id="GO:0016887">
    <property type="term" value="F:ATP hydrolysis activity"/>
    <property type="evidence" value="ECO:0007669"/>
    <property type="project" value="InterPro"/>
</dbReference>
<dbReference type="Pfam" id="PF13401">
    <property type="entry name" value="AAA_22"/>
    <property type="match status" value="1"/>
</dbReference>
<gene>
    <name evidence="3" type="ORF">A2438_07555</name>
</gene>
<dbReference type="InterPro" id="IPR003593">
    <property type="entry name" value="AAA+_ATPase"/>
</dbReference>
<dbReference type="SUPFAM" id="SSF52540">
    <property type="entry name" value="P-loop containing nucleoside triphosphate hydrolases"/>
    <property type="match status" value="1"/>
</dbReference>
<feature type="non-terminal residue" evidence="3">
    <location>
        <position position="1"/>
    </location>
</feature>
<evidence type="ECO:0000313" key="4">
    <source>
        <dbReference type="Proteomes" id="UP000179242"/>
    </source>
</evidence>
<feature type="transmembrane region" description="Helical" evidence="1">
    <location>
        <begin position="300"/>
        <end position="317"/>
    </location>
</feature>
<name>A0A1F4U308_UNCSA</name>
<reference evidence="3 4" key="1">
    <citation type="journal article" date="2016" name="Nat. Commun.">
        <title>Thousands of microbial genomes shed light on interconnected biogeochemical processes in an aquifer system.</title>
        <authorList>
            <person name="Anantharaman K."/>
            <person name="Brown C.T."/>
            <person name="Hug L.A."/>
            <person name="Sharon I."/>
            <person name="Castelle C.J."/>
            <person name="Probst A.J."/>
            <person name="Thomas B.C."/>
            <person name="Singh A."/>
            <person name="Wilkins M.J."/>
            <person name="Karaoz U."/>
            <person name="Brodie E.L."/>
            <person name="Williams K.H."/>
            <person name="Hubbard S.S."/>
            <person name="Banfield J.F."/>
        </authorList>
    </citation>
    <scope>NUCLEOTIDE SEQUENCE [LARGE SCALE GENOMIC DNA]</scope>
</reference>
<accession>A0A1F4U308</accession>
<comment type="caution">
    <text evidence="3">The sequence shown here is derived from an EMBL/GenBank/DDBJ whole genome shotgun (WGS) entry which is preliminary data.</text>
</comment>
<dbReference type="AlphaFoldDB" id="A0A1F4U308"/>
<evidence type="ECO:0000256" key="1">
    <source>
        <dbReference type="SAM" id="Phobius"/>
    </source>
</evidence>
<feature type="transmembrane region" description="Helical" evidence="1">
    <location>
        <begin position="276"/>
        <end position="294"/>
    </location>
</feature>
<protein>
    <recommendedName>
        <fullName evidence="2">AAA+ ATPase domain-containing protein</fullName>
    </recommendedName>
</protein>
<sequence>AQMEKAGGVPREELLKLDRRPKIVKQITNLIQRKPKEARIIEPVPINKEDSTIGRDALLADIRQNLDKGLSTLLTGEIGMGKTHLLKLIAKEKGCLYLDSPTPIRQFLQKICEKYCPDWNKRLPQKNRSGVKEITELLTGVFAGCARKETLIIDNLDKLRLSDVGPILSLADYFVILAAADETKERLKQVWWKFKKIELPPLDSESEKALIKQLTAGMVIEDYNLLETHIISLAGGVPLAIVEMANQLSGHPKIKDTDVRELYHESGVRYRDWSSLLFVVWGAAMVFRFLALGVHSFENYILAGFSMAVIATATRILRSFGRR</sequence>
<dbReference type="Gene3D" id="3.40.50.300">
    <property type="entry name" value="P-loop containing nucleotide triphosphate hydrolases"/>
    <property type="match status" value="1"/>
</dbReference>
<keyword evidence="1" id="KW-0472">Membrane</keyword>